<dbReference type="Proteomes" id="UP000027222">
    <property type="component" value="Unassembled WGS sequence"/>
</dbReference>
<dbReference type="EMBL" id="KL142382">
    <property type="protein sequence ID" value="KDR74903.1"/>
    <property type="molecule type" value="Genomic_DNA"/>
</dbReference>
<dbReference type="AlphaFoldDB" id="A0A067T7E4"/>
<evidence type="ECO:0000313" key="2">
    <source>
        <dbReference type="EMBL" id="KDR74903.1"/>
    </source>
</evidence>
<organism evidence="2 3">
    <name type="scientific">Galerina marginata (strain CBS 339.88)</name>
    <dbReference type="NCBI Taxonomy" id="685588"/>
    <lineage>
        <taxon>Eukaryota</taxon>
        <taxon>Fungi</taxon>
        <taxon>Dikarya</taxon>
        <taxon>Basidiomycota</taxon>
        <taxon>Agaricomycotina</taxon>
        <taxon>Agaricomycetes</taxon>
        <taxon>Agaricomycetidae</taxon>
        <taxon>Agaricales</taxon>
        <taxon>Agaricineae</taxon>
        <taxon>Strophariaceae</taxon>
        <taxon>Galerina</taxon>
    </lineage>
</organism>
<proteinExistence type="predicted"/>
<dbReference type="HOGENOM" id="CLU_1686705_0_0_1"/>
<evidence type="ECO:0000313" key="3">
    <source>
        <dbReference type="Proteomes" id="UP000027222"/>
    </source>
</evidence>
<feature type="region of interest" description="Disordered" evidence="1">
    <location>
        <begin position="1"/>
        <end position="37"/>
    </location>
</feature>
<keyword evidence="3" id="KW-1185">Reference proteome</keyword>
<reference evidence="3" key="1">
    <citation type="journal article" date="2014" name="Proc. Natl. Acad. Sci. U.S.A.">
        <title>Extensive sampling of basidiomycete genomes demonstrates inadequacy of the white-rot/brown-rot paradigm for wood decay fungi.</title>
        <authorList>
            <person name="Riley R."/>
            <person name="Salamov A.A."/>
            <person name="Brown D.W."/>
            <person name="Nagy L.G."/>
            <person name="Floudas D."/>
            <person name="Held B.W."/>
            <person name="Levasseur A."/>
            <person name="Lombard V."/>
            <person name="Morin E."/>
            <person name="Otillar R."/>
            <person name="Lindquist E.A."/>
            <person name="Sun H."/>
            <person name="LaButti K.M."/>
            <person name="Schmutz J."/>
            <person name="Jabbour D."/>
            <person name="Luo H."/>
            <person name="Baker S.E."/>
            <person name="Pisabarro A.G."/>
            <person name="Walton J.D."/>
            <person name="Blanchette R.A."/>
            <person name="Henrissat B."/>
            <person name="Martin F."/>
            <person name="Cullen D."/>
            <person name="Hibbett D.S."/>
            <person name="Grigoriev I.V."/>
        </authorList>
    </citation>
    <scope>NUCLEOTIDE SEQUENCE [LARGE SCALE GENOMIC DNA]</scope>
    <source>
        <strain evidence="3">CBS 339.88</strain>
    </source>
</reference>
<accession>A0A067T7E4</accession>
<gene>
    <name evidence="2" type="ORF">GALMADRAFT_227249</name>
</gene>
<name>A0A067T7E4_GALM3</name>
<feature type="compositionally biased region" description="Basic and acidic residues" evidence="1">
    <location>
        <begin position="1"/>
        <end position="11"/>
    </location>
</feature>
<protein>
    <submittedName>
        <fullName evidence="2">Uncharacterized protein</fullName>
    </submittedName>
</protein>
<evidence type="ECO:0000256" key="1">
    <source>
        <dbReference type="SAM" id="MobiDB-lite"/>
    </source>
</evidence>
<sequence length="156" mass="17110">MKSSEHQKRDQLQFYFYSAQPPSSSPSRPRSRPRPRLPSLSLAAFTLDSESTSTIVERSSSMHLAIRPAIHIRLPSQEATQTSRPVELRTATPSISLVSPPEAARLPCVRTAKSQVSSCLQLNQTRLSLSLSLSLSRPISNLRGAASAIGPRLFKC</sequence>